<evidence type="ECO:0000313" key="1">
    <source>
        <dbReference type="EMBL" id="ROR54095.1"/>
    </source>
</evidence>
<name>A0A3N1ZTA1_9ACTN</name>
<organism evidence="1 2">
    <name type="scientific">Luteococcus japonicus</name>
    <dbReference type="NCBI Taxonomy" id="33984"/>
    <lineage>
        <taxon>Bacteria</taxon>
        <taxon>Bacillati</taxon>
        <taxon>Actinomycetota</taxon>
        <taxon>Actinomycetes</taxon>
        <taxon>Propionibacteriales</taxon>
        <taxon>Propionibacteriaceae</taxon>
        <taxon>Luteococcus</taxon>
    </lineage>
</organism>
<dbReference type="Proteomes" id="UP000275749">
    <property type="component" value="Unassembled WGS sequence"/>
</dbReference>
<evidence type="ECO:0000313" key="2">
    <source>
        <dbReference type="Proteomes" id="UP000275749"/>
    </source>
</evidence>
<proteinExistence type="predicted"/>
<dbReference type="EMBL" id="RKHG01000001">
    <property type="protein sequence ID" value="ROR54095.1"/>
    <property type="molecule type" value="Genomic_DNA"/>
</dbReference>
<sequence>MWTSTPLQAGWDLESGLAWLASLSLGLQVSLPAGRVELYVCRECGDLGCGALTAAIERCGQMVRWNQFGWDGSHHEEPYSAIEFPLEFTFEAASYDAILHGVGERVLASQRQSAAMGHLWWREPGFAMIDL</sequence>
<protein>
    <submittedName>
        <fullName evidence="1">Uncharacterized protein</fullName>
    </submittedName>
</protein>
<gene>
    <name evidence="1" type="ORF">EDD41_1281</name>
</gene>
<dbReference type="AlphaFoldDB" id="A0A3N1ZTA1"/>
<comment type="caution">
    <text evidence="1">The sequence shown here is derived from an EMBL/GenBank/DDBJ whole genome shotgun (WGS) entry which is preliminary data.</text>
</comment>
<reference evidence="1 2" key="1">
    <citation type="submission" date="2018-11" db="EMBL/GenBank/DDBJ databases">
        <title>Sequencing the genomes of 1000 actinobacteria strains.</title>
        <authorList>
            <person name="Klenk H.-P."/>
        </authorList>
    </citation>
    <scope>NUCLEOTIDE SEQUENCE [LARGE SCALE GENOMIC DNA]</scope>
    <source>
        <strain evidence="1 2">DSM 10546</strain>
    </source>
</reference>
<accession>A0A3N1ZTA1</accession>